<evidence type="ECO:0000313" key="2">
    <source>
        <dbReference type="EMBL" id="RCX20990.1"/>
    </source>
</evidence>
<dbReference type="OrthoDB" id="2085766at2"/>
<dbReference type="RefSeq" id="WP_114295936.1">
    <property type="nucleotide sequence ID" value="NZ_QPJT01000001.1"/>
</dbReference>
<proteinExistence type="predicted"/>
<keyword evidence="1" id="KW-0812">Transmembrane</keyword>
<accession>A0A369BHF7</accession>
<reference evidence="2 3" key="1">
    <citation type="submission" date="2018-07" db="EMBL/GenBank/DDBJ databases">
        <title>Genomic Encyclopedia of Type Strains, Phase IV (KMG-IV): sequencing the most valuable type-strain genomes for metagenomic binning, comparative biology and taxonomic classification.</title>
        <authorList>
            <person name="Goeker M."/>
        </authorList>
    </citation>
    <scope>NUCLEOTIDE SEQUENCE [LARGE SCALE GENOMIC DNA]</scope>
    <source>
        <strain evidence="2 3">DSM 27016</strain>
    </source>
</reference>
<evidence type="ECO:0000313" key="3">
    <source>
        <dbReference type="Proteomes" id="UP000253034"/>
    </source>
</evidence>
<organism evidence="2 3">
    <name type="scientific">Anaerobacterium chartisolvens</name>
    <dbReference type="NCBI Taxonomy" id="1297424"/>
    <lineage>
        <taxon>Bacteria</taxon>
        <taxon>Bacillati</taxon>
        <taxon>Bacillota</taxon>
        <taxon>Clostridia</taxon>
        <taxon>Eubacteriales</taxon>
        <taxon>Oscillospiraceae</taxon>
        <taxon>Anaerobacterium</taxon>
    </lineage>
</organism>
<dbReference type="Proteomes" id="UP000253034">
    <property type="component" value="Unassembled WGS sequence"/>
</dbReference>
<keyword evidence="1" id="KW-1133">Transmembrane helix</keyword>
<name>A0A369BHF7_9FIRM</name>
<protein>
    <submittedName>
        <fullName evidence="2">Uncharacterized protein</fullName>
    </submittedName>
</protein>
<feature type="transmembrane region" description="Helical" evidence="1">
    <location>
        <begin position="21"/>
        <end position="40"/>
    </location>
</feature>
<keyword evidence="1" id="KW-0472">Membrane</keyword>
<dbReference type="EMBL" id="QPJT01000001">
    <property type="protein sequence ID" value="RCX20990.1"/>
    <property type="molecule type" value="Genomic_DNA"/>
</dbReference>
<comment type="caution">
    <text evidence="2">The sequence shown here is derived from an EMBL/GenBank/DDBJ whole genome shotgun (WGS) entry which is preliminary data.</text>
</comment>
<feature type="transmembrane region" description="Helical" evidence="1">
    <location>
        <begin position="60"/>
        <end position="78"/>
    </location>
</feature>
<dbReference type="AlphaFoldDB" id="A0A369BHF7"/>
<keyword evidence="3" id="KW-1185">Reference proteome</keyword>
<evidence type="ECO:0000256" key="1">
    <source>
        <dbReference type="SAM" id="Phobius"/>
    </source>
</evidence>
<sequence>MDLEQFFKGKRIETIVSTKSFMIALVVIGTVFYILVQNYLDSSSANNISISTAYKIFLDIVRLFSGTFISTGLISLFLRITSMKKNTEDTVIQTYTNLSKSILTAGFDLSTYSNSILEKLQERIIIQKSGLKITSDLLNDSIYSLEKNLNRLLVGLYYDYHKCTYWITPDSQNGIFKKRVNLKYNIINNYELENVIRLKLAFLNEGKKTDEEKKKNLKIYKFEINNVDLLHEIPGLLKVEDITDKYHTVYDYRITLERKLQEGKSHIIDIDYEYEVPITDSLQIYKILLPCKKFEHKIFIDGRDICSWDLCVNGFASLFYSGSELGNNFKVIEHTSHSAEITFDNWILPGAGYVVSLKNYLK</sequence>
<gene>
    <name evidence="2" type="ORF">DFR58_101194</name>
</gene>